<reference evidence="1 2" key="1">
    <citation type="submission" date="2024-02" db="EMBL/GenBank/DDBJ databases">
        <title>de novo genome assembly of Solanum bulbocastanum strain 11H21.</title>
        <authorList>
            <person name="Hosaka A.J."/>
        </authorList>
    </citation>
    <scope>NUCLEOTIDE SEQUENCE [LARGE SCALE GENOMIC DNA]</scope>
    <source>
        <tissue evidence="1">Young leaves</tissue>
    </source>
</reference>
<dbReference type="PANTHER" id="PTHR31549">
    <property type="entry name" value="PROTEIN, PUTATIVE (DUF247)-RELATED-RELATED"/>
    <property type="match status" value="1"/>
</dbReference>
<dbReference type="AlphaFoldDB" id="A0AAN8YGA5"/>
<dbReference type="Proteomes" id="UP001371456">
    <property type="component" value="Unassembled WGS sequence"/>
</dbReference>
<name>A0AAN8YGA5_SOLBU</name>
<proteinExistence type="predicted"/>
<gene>
    <name evidence="1" type="ORF">RDI58_010343</name>
</gene>
<evidence type="ECO:0000313" key="2">
    <source>
        <dbReference type="Proteomes" id="UP001371456"/>
    </source>
</evidence>
<comment type="caution">
    <text evidence="1">The sequence shown here is derived from an EMBL/GenBank/DDBJ whole genome shotgun (WGS) entry which is preliminary data.</text>
</comment>
<organism evidence="1 2">
    <name type="scientific">Solanum bulbocastanum</name>
    <name type="common">Wild potato</name>
    <dbReference type="NCBI Taxonomy" id="147425"/>
    <lineage>
        <taxon>Eukaryota</taxon>
        <taxon>Viridiplantae</taxon>
        <taxon>Streptophyta</taxon>
        <taxon>Embryophyta</taxon>
        <taxon>Tracheophyta</taxon>
        <taxon>Spermatophyta</taxon>
        <taxon>Magnoliopsida</taxon>
        <taxon>eudicotyledons</taxon>
        <taxon>Gunneridae</taxon>
        <taxon>Pentapetalae</taxon>
        <taxon>asterids</taxon>
        <taxon>lamiids</taxon>
        <taxon>Solanales</taxon>
        <taxon>Solanaceae</taxon>
        <taxon>Solanoideae</taxon>
        <taxon>Solaneae</taxon>
        <taxon>Solanum</taxon>
    </lineage>
</organism>
<evidence type="ECO:0000313" key="1">
    <source>
        <dbReference type="EMBL" id="KAK6791262.1"/>
    </source>
</evidence>
<keyword evidence="2" id="KW-1185">Reference proteome</keyword>
<dbReference type="EMBL" id="JBANQN010000004">
    <property type="protein sequence ID" value="KAK6791262.1"/>
    <property type="molecule type" value="Genomic_DNA"/>
</dbReference>
<accession>A0AAN8YGA5</accession>
<dbReference type="Pfam" id="PF03140">
    <property type="entry name" value="DUF247"/>
    <property type="match status" value="2"/>
</dbReference>
<dbReference type="PANTHER" id="PTHR31549:SF171">
    <property type="entry name" value="GI15025"/>
    <property type="match status" value="1"/>
</dbReference>
<sequence length="336" mass="39235">MTISSEEDNWLHSIIDIPGSSLGTTPGSLLGTTPHEESKHKISIRIPRRHVANEYYCKYYKPPMVSIGPRHYRESRVAPMENFKRKAVRELLLKSTLKNQDCPDELTSVLKVLAHAFKCEEFTFQLLIPPILDNYIDKVFLRHRRQPPDPVHLLQYYRDLWINVLFKDDVKDEEEDDDYQPFSVTDLKKVGIRCSCAISDHRKGVHLKSSMLSGKLFLPQLIINEWTMNLLYNLVAYEYSYILENTSFRISSYLNFMSMLINGEEDVKELRARGAIQINLKFSDDQVINFMRDITAHHEPNPQAFKDVKRQISTYCRSKNFVPLRVGYAEFKQNVL</sequence>
<protein>
    <submittedName>
        <fullName evidence="1">Uncharacterized protein</fullName>
    </submittedName>
</protein>
<dbReference type="InterPro" id="IPR004158">
    <property type="entry name" value="DUF247_pln"/>
</dbReference>